<feature type="signal peptide" evidence="1">
    <location>
        <begin position="1"/>
        <end position="18"/>
    </location>
</feature>
<reference evidence="2 3" key="1">
    <citation type="submission" date="2021-08" db="EMBL/GenBank/DDBJ databases">
        <title>The genome sequence of Chitinophaga sp. B61.</title>
        <authorList>
            <person name="Zhang X."/>
        </authorList>
    </citation>
    <scope>NUCLEOTIDE SEQUENCE [LARGE SCALE GENOMIC DNA]</scope>
    <source>
        <strain evidence="2 3">B61</strain>
    </source>
</reference>
<sequence>MKHHLLSLLLLAATPVMAQLRGNVEYNLWAPQKGDTLMIFAEKAYIRQTPSAKGTILDSLTTGNTVIAAKLNETELTMKGISAPWWQVKYKAGGKQKEGYVWLGLMSLGKYTKDTVQFIYGIDKVIPGAFKEAEPRYVVQLKALNTKHNVIDKKELAVDGGQYAISSEAKLLGHLGLDKVNTIVRLYFSGEACGIPNNYYYFAWTGNKLVPLPEKTTMFDAGAVSHDEVLLFPKEPGGQAGKIIRVTTDEEFGEDGETVVNKKTKREIYNWDGEKVVKQ</sequence>
<evidence type="ECO:0008006" key="4">
    <source>
        <dbReference type="Google" id="ProtNLM"/>
    </source>
</evidence>
<evidence type="ECO:0000313" key="2">
    <source>
        <dbReference type="EMBL" id="MBW8688295.1"/>
    </source>
</evidence>
<dbReference type="Gene3D" id="2.30.30.40">
    <property type="entry name" value="SH3 Domains"/>
    <property type="match status" value="1"/>
</dbReference>
<keyword evidence="1" id="KW-0732">Signal</keyword>
<evidence type="ECO:0000313" key="3">
    <source>
        <dbReference type="Proteomes" id="UP000812961"/>
    </source>
</evidence>
<comment type="caution">
    <text evidence="2">The sequence shown here is derived from an EMBL/GenBank/DDBJ whole genome shotgun (WGS) entry which is preliminary data.</text>
</comment>
<feature type="chain" id="PRO_5047448927" description="SH3 domain-containing protein" evidence="1">
    <location>
        <begin position="19"/>
        <end position="279"/>
    </location>
</feature>
<gene>
    <name evidence="2" type="ORF">K1Y79_28425</name>
</gene>
<dbReference type="Proteomes" id="UP000812961">
    <property type="component" value="Unassembled WGS sequence"/>
</dbReference>
<keyword evidence="3" id="KW-1185">Reference proteome</keyword>
<dbReference type="EMBL" id="JAICCF010000007">
    <property type="protein sequence ID" value="MBW8688295.1"/>
    <property type="molecule type" value="Genomic_DNA"/>
</dbReference>
<proteinExistence type="predicted"/>
<name>A0ABS7GLZ9_9BACT</name>
<dbReference type="RefSeq" id="WP_220253623.1">
    <property type="nucleotide sequence ID" value="NZ_JAICCF010000007.1"/>
</dbReference>
<protein>
    <recommendedName>
        <fullName evidence="4">SH3 domain-containing protein</fullName>
    </recommendedName>
</protein>
<evidence type="ECO:0000256" key="1">
    <source>
        <dbReference type="SAM" id="SignalP"/>
    </source>
</evidence>
<accession>A0ABS7GLZ9</accession>
<organism evidence="2 3">
    <name type="scientific">Chitinophaga rhizophila</name>
    <dbReference type="NCBI Taxonomy" id="2866212"/>
    <lineage>
        <taxon>Bacteria</taxon>
        <taxon>Pseudomonadati</taxon>
        <taxon>Bacteroidota</taxon>
        <taxon>Chitinophagia</taxon>
        <taxon>Chitinophagales</taxon>
        <taxon>Chitinophagaceae</taxon>
        <taxon>Chitinophaga</taxon>
    </lineage>
</organism>